<evidence type="ECO:0000256" key="2">
    <source>
        <dbReference type="SAM" id="MobiDB-lite"/>
    </source>
</evidence>
<gene>
    <name evidence="5" type="ORF">PTTG_00032</name>
</gene>
<dbReference type="Pfam" id="PF03330">
    <property type="entry name" value="DPBB_1"/>
    <property type="match status" value="1"/>
</dbReference>
<evidence type="ECO:0000313" key="7">
    <source>
        <dbReference type="Proteomes" id="UP000005240"/>
    </source>
</evidence>
<feature type="domain" description="RlpA-like protein double-psi beta-barrel" evidence="4">
    <location>
        <begin position="37"/>
        <end position="124"/>
    </location>
</feature>
<dbReference type="InterPro" id="IPR009009">
    <property type="entry name" value="RlpA-like_DPBB"/>
</dbReference>
<protein>
    <submittedName>
        <fullName evidence="6">DPBB_1 domain-containing protein</fullName>
    </submittedName>
</protein>
<reference evidence="6" key="4">
    <citation type="submission" date="2025-05" db="UniProtKB">
        <authorList>
            <consortium name="EnsemblFungi"/>
        </authorList>
    </citation>
    <scope>IDENTIFICATION</scope>
    <source>
        <strain evidence="6">isolate 1-1 / race 1 (BBBD)</strain>
    </source>
</reference>
<dbReference type="CDD" id="cd22191">
    <property type="entry name" value="DPBB_RlpA_EXP_N-like"/>
    <property type="match status" value="1"/>
</dbReference>
<dbReference type="VEuPathDB" id="FungiDB:PTTG_00032"/>
<dbReference type="SUPFAM" id="SSF50685">
    <property type="entry name" value="Barwin-like endoglucanases"/>
    <property type="match status" value="1"/>
</dbReference>
<feature type="region of interest" description="Disordered" evidence="2">
    <location>
        <begin position="145"/>
        <end position="167"/>
    </location>
</feature>
<feature type="signal peptide" evidence="3">
    <location>
        <begin position="1"/>
        <end position="22"/>
    </location>
</feature>
<dbReference type="Gene3D" id="2.40.40.10">
    <property type="entry name" value="RlpA-like domain"/>
    <property type="match status" value="1"/>
</dbReference>
<evidence type="ECO:0000313" key="5">
    <source>
        <dbReference type="EMBL" id="OAV90746.1"/>
    </source>
</evidence>
<evidence type="ECO:0000313" key="6">
    <source>
        <dbReference type="EnsemblFungi" id="PTTG_00032-t43_1-p1"/>
    </source>
</evidence>
<accession>A0A0C4EH16</accession>
<dbReference type="PANTHER" id="PTHR31836:SF25">
    <property type="entry name" value="RLPA-LIKE PROTEIN DOUBLE-PSI BETA-BARREL DOMAIN-CONTAINING PROTEIN"/>
    <property type="match status" value="1"/>
</dbReference>
<evidence type="ECO:0000256" key="1">
    <source>
        <dbReference type="ARBA" id="ARBA00022729"/>
    </source>
</evidence>
<dbReference type="Proteomes" id="UP000005240">
    <property type="component" value="Unassembled WGS sequence"/>
</dbReference>
<organism evidence="5">
    <name type="scientific">Puccinia triticina (isolate 1-1 / race 1 (BBBD))</name>
    <name type="common">Brown leaf rust fungus</name>
    <dbReference type="NCBI Taxonomy" id="630390"/>
    <lineage>
        <taxon>Eukaryota</taxon>
        <taxon>Fungi</taxon>
        <taxon>Dikarya</taxon>
        <taxon>Basidiomycota</taxon>
        <taxon>Pucciniomycotina</taxon>
        <taxon>Pucciniomycetes</taxon>
        <taxon>Pucciniales</taxon>
        <taxon>Pucciniaceae</taxon>
        <taxon>Puccinia</taxon>
    </lineage>
</organism>
<sequence length="384" mass="41351">MMSPMICSLFVVLLVSVASSLATPLSTRKSHLERRFSGKATYFAPGTGACGDTNSQSDFIVAMNQAQYEGGSPCHKTVSIKNDATGKTVQAQVTDKCPGCAFGSLDLSPSAFQAIGNMDQGVLPARGADQQHALWNSGRLRWKRRRRSRGSSNPLGAFHEQPIPNSFGATPPNKVTSILIPSSRPRANVGMCQLFGCFCLATTASIGFLIDSAAAEQDLLTISSSCSPTGTDEMLPQVEQIKTRSGLELTVCKAHHQQTCHHCCMDFTYVNQLATAEAHLSQAAKKHQDGDHLGPGRLRVGSEIRRPDVSGKKPPKPLDGRIVGVVEDIDEESSFCGETCCVIRLRDKSLMTYAIDGVHADEWLVKVDGHYVATSKALGVVSWE</sequence>
<keyword evidence="1 3" id="KW-0732">Signal</keyword>
<dbReference type="EnsemblFungi" id="PTTG_00032-t43_1">
    <property type="protein sequence ID" value="PTTG_00032-t43_1-p1"/>
    <property type="gene ID" value="PTTG_00032"/>
</dbReference>
<dbReference type="InterPro" id="IPR051477">
    <property type="entry name" value="Expansin_CellWall"/>
</dbReference>
<keyword evidence="7" id="KW-1185">Reference proteome</keyword>
<dbReference type="EMBL" id="ADAS02000095">
    <property type="protein sequence ID" value="OAV90746.1"/>
    <property type="molecule type" value="Genomic_DNA"/>
</dbReference>
<reference evidence="5" key="1">
    <citation type="submission" date="2009-11" db="EMBL/GenBank/DDBJ databases">
        <authorList>
            <consortium name="The Broad Institute Genome Sequencing Platform"/>
            <person name="Ward D."/>
            <person name="Feldgarden M."/>
            <person name="Earl A."/>
            <person name="Young S.K."/>
            <person name="Zeng Q."/>
            <person name="Koehrsen M."/>
            <person name="Alvarado L."/>
            <person name="Berlin A."/>
            <person name="Bochicchio J."/>
            <person name="Borenstein D."/>
            <person name="Chapman S.B."/>
            <person name="Chen Z."/>
            <person name="Engels R."/>
            <person name="Freedman E."/>
            <person name="Gellesch M."/>
            <person name="Goldberg J."/>
            <person name="Griggs A."/>
            <person name="Gujja S."/>
            <person name="Heilman E."/>
            <person name="Heiman D."/>
            <person name="Hepburn T."/>
            <person name="Howarth C."/>
            <person name="Jen D."/>
            <person name="Larson L."/>
            <person name="Lewis B."/>
            <person name="Mehta T."/>
            <person name="Park D."/>
            <person name="Pearson M."/>
            <person name="Roberts A."/>
            <person name="Saif S."/>
            <person name="Shea T."/>
            <person name="Shenoy N."/>
            <person name="Sisk P."/>
            <person name="Stolte C."/>
            <person name="Sykes S."/>
            <person name="Thomson T."/>
            <person name="Walk T."/>
            <person name="White J."/>
            <person name="Yandava C."/>
            <person name="Izard J."/>
            <person name="Baranova O.V."/>
            <person name="Blanton J.M."/>
            <person name="Tanner A.C."/>
            <person name="Dewhirst F.E."/>
            <person name="Haas B."/>
            <person name="Nusbaum C."/>
            <person name="Birren B."/>
        </authorList>
    </citation>
    <scope>NUCLEOTIDE SEQUENCE [LARGE SCALE GENOMIC DNA]</scope>
    <source>
        <strain evidence="5">1-1 BBBD Race 1</strain>
    </source>
</reference>
<dbReference type="AlphaFoldDB" id="A0A0C4EH16"/>
<dbReference type="OrthoDB" id="623670at2759"/>
<name>A0A0C4EH16_PUCT1</name>
<dbReference type="InterPro" id="IPR036908">
    <property type="entry name" value="RlpA-like_sf"/>
</dbReference>
<dbReference type="PANTHER" id="PTHR31836">
    <property type="match status" value="1"/>
</dbReference>
<reference evidence="5" key="2">
    <citation type="submission" date="2016-05" db="EMBL/GenBank/DDBJ databases">
        <title>Comparative analysis highlights variable genome content of wheat rusts and divergence of the mating loci.</title>
        <authorList>
            <person name="Cuomo C.A."/>
            <person name="Bakkeren G."/>
            <person name="Szabo L."/>
            <person name="Khalil H."/>
            <person name="Joly D."/>
            <person name="Goldberg J."/>
            <person name="Young S."/>
            <person name="Zeng Q."/>
            <person name="Fellers J."/>
        </authorList>
    </citation>
    <scope>NUCLEOTIDE SEQUENCE [LARGE SCALE GENOMIC DNA]</scope>
    <source>
        <strain evidence="5">1-1 BBBD Race 1</strain>
    </source>
</reference>
<reference evidence="6 7" key="3">
    <citation type="journal article" date="2017" name="G3 (Bethesda)">
        <title>Comparative analysis highlights variable genome content of wheat rusts and divergence of the mating loci.</title>
        <authorList>
            <person name="Cuomo C.A."/>
            <person name="Bakkeren G."/>
            <person name="Khalil H.B."/>
            <person name="Panwar V."/>
            <person name="Joly D."/>
            <person name="Linning R."/>
            <person name="Sakthikumar S."/>
            <person name="Song X."/>
            <person name="Adiconis X."/>
            <person name="Fan L."/>
            <person name="Goldberg J.M."/>
            <person name="Levin J.Z."/>
            <person name="Young S."/>
            <person name="Zeng Q."/>
            <person name="Anikster Y."/>
            <person name="Bruce M."/>
            <person name="Wang M."/>
            <person name="Yin C."/>
            <person name="McCallum B."/>
            <person name="Szabo L.J."/>
            <person name="Hulbert S."/>
            <person name="Chen X."/>
            <person name="Fellers J.P."/>
        </authorList>
    </citation>
    <scope>NUCLEOTIDE SEQUENCE</scope>
    <source>
        <strain evidence="6">isolate 1-1 / race 1 (BBBD)</strain>
        <strain evidence="7">Isolate 1-1 / race 1 (BBBD)</strain>
    </source>
</reference>
<feature type="chain" id="PRO_5009386088" evidence="3">
    <location>
        <begin position="23"/>
        <end position="384"/>
    </location>
</feature>
<dbReference type="STRING" id="630390.A0A0C4EH16"/>
<evidence type="ECO:0000256" key="3">
    <source>
        <dbReference type="SAM" id="SignalP"/>
    </source>
</evidence>
<proteinExistence type="predicted"/>
<evidence type="ECO:0000259" key="4">
    <source>
        <dbReference type="Pfam" id="PF03330"/>
    </source>
</evidence>